<evidence type="ECO:0000256" key="1">
    <source>
        <dbReference type="SAM" id="MobiDB-lite"/>
    </source>
</evidence>
<gene>
    <name evidence="2" type="ORF">HGRIS_008453</name>
</gene>
<feature type="compositionally biased region" description="Basic residues" evidence="1">
    <location>
        <begin position="119"/>
        <end position="134"/>
    </location>
</feature>
<feature type="region of interest" description="Disordered" evidence="1">
    <location>
        <begin position="192"/>
        <end position="232"/>
    </location>
</feature>
<feature type="region of interest" description="Disordered" evidence="1">
    <location>
        <begin position="159"/>
        <end position="179"/>
    </location>
</feature>
<comment type="caution">
    <text evidence="2">The sequence shown here is derived from an EMBL/GenBank/DDBJ whole genome shotgun (WGS) entry which is preliminary data.</text>
</comment>
<proteinExistence type="predicted"/>
<accession>A0ABR3J8F0</accession>
<feature type="compositionally biased region" description="Basic and acidic residues" evidence="1">
    <location>
        <begin position="614"/>
        <end position="628"/>
    </location>
</feature>
<feature type="compositionally biased region" description="Polar residues" evidence="1">
    <location>
        <begin position="631"/>
        <end position="640"/>
    </location>
</feature>
<feature type="compositionally biased region" description="Basic and acidic residues" evidence="1">
    <location>
        <begin position="498"/>
        <end position="508"/>
    </location>
</feature>
<feature type="compositionally biased region" description="Basic residues" evidence="1">
    <location>
        <begin position="202"/>
        <end position="218"/>
    </location>
</feature>
<feature type="compositionally biased region" description="Polar residues" evidence="1">
    <location>
        <begin position="159"/>
        <end position="168"/>
    </location>
</feature>
<feature type="region of interest" description="Disordered" evidence="1">
    <location>
        <begin position="113"/>
        <end position="145"/>
    </location>
</feature>
<evidence type="ECO:0008006" key="4">
    <source>
        <dbReference type="Google" id="ProtNLM"/>
    </source>
</evidence>
<feature type="region of interest" description="Disordered" evidence="1">
    <location>
        <begin position="491"/>
        <end position="537"/>
    </location>
</feature>
<name>A0ABR3J8F0_9AGAR</name>
<protein>
    <recommendedName>
        <fullName evidence="4">Clr5 domain-containing protein</fullName>
    </recommendedName>
</protein>
<evidence type="ECO:0000313" key="2">
    <source>
        <dbReference type="EMBL" id="KAL0951782.1"/>
    </source>
</evidence>
<dbReference type="EMBL" id="JASNQZ010000011">
    <property type="protein sequence ID" value="KAL0951782.1"/>
    <property type="molecule type" value="Genomic_DNA"/>
</dbReference>
<evidence type="ECO:0000313" key="3">
    <source>
        <dbReference type="Proteomes" id="UP001556367"/>
    </source>
</evidence>
<feature type="region of interest" description="Disordered" evidence="1">
    <location>
        <begin position="604"/>
        <end position="640"/>
    </location>
</feature>
<keyword evidence="3" id="KW-1185">Reference proteome</keyword>
<dbReference type="Proteomes" id="UP001556367">
    <property type="component" value="Unassembled WGS sequence"/>
</dbReference>
<sequence length="640" mass="71041">MRDTNGNFSGLDTVQANSNMSIRCYEDDDVYDHGVLDAGVFSYNSGHPKSRRVDPERLAHRLHPDLVQAMEVHIAQGSRMPTFEVRKELQERFKVDRRHIYDYFHSRGMRVAKEDKHRNLSRRRIQAHHNKKAQAPRTNSSLSISDDIQISTPALSFTSDLSTPSLGPSSDLPRPVLGSSCELPRTAKAPLCKVPKSLYSPHPRKKAIRRPSRKRKRTRSSDPYGQHLNFEDISPGVLSDLPNFELDTCTQAPSDVPEVCDIVPTDPPSDSSEIETHTEDRIEDYLDVPFHLDEDSSEALEYNLMNIELSAYEASPYPSFSAGLVVGHSFGPVSDDSDGTPPTSPKRTATYDFIDKSIGTGHGIAESVGSYRLCMQERRRLYWARLVSRPRRTSSDRVTGRISFGTHGIHSVDVHASKDIQRTCTMEAHHGGEIGHWNPLDPPHFPVLDVTQGMLAPPFQRSDDPAWTRTDEPWNKLFSYASLVSSASEAPGLTTSGDCRHHAPDVVTHDVNPSSSISLHERKESTSVTEPPKHMTNSHLNPHLITFYKNLPFFLTPATTSGTDLVGADKSTPLASSSCPALDVQANTMLQEKMAAARPRISDFNSVASCPPSDRPRNFRTKVADMRPSRPRSTSAGGGL</sequence>
<reference evidence="3" key="1">
    <citation type="submission" date="2024-06" db="EMBL/GenBank/DDBJ databases">
        <title>Multi-omics analyses provide insights into the biosynthesis of the anticancer antibiotic pleurotin in Hohenbuehelia grisea.</title>
        <authorList>
            <person name="Weaver J.A."/>
            <person name="Alberti F."/>
        </authorList>
    </citation>
    <scope>NUCLEOTIDE SEQUENCE [LARGE SCALE GENOMIC DNA]</scope>
    <source>
        <strain evidence="3">T-177</strain>
    </source>
</reference>
<organism evidence="2 3">
    <name type="scientific">Hohenbuehelia grisea</name>
    <dbReference type="NCBI Taxonomy" id="104357"/>
    <lineage>
        <taxon>Eukaryota</taxon>
        <taxon>Fungi</taxon>
        <taxon>Dikarya</taxon>
        <taxon>Basidiomycota</taxon>
        <taxon>Agaricomycotina</taxon>
        <taxon>Agaricomycetes</taxon>
        <taxon>Agaricomycetidae</taxon>
        <taxon>Agaricales</taxon>
        <taxon>Pleurotineae</taxon>
        <taxon>Pleurotaceae</taxon>
        <taxon>Hohenbuehelia</taxon>
    </lineage>
</organism>